<evidence type="ECO:0000256" key="5">
    <source>
        <dbReference type="ARBA" id="ARBA00022692"/>
    </source>
</evidence>
<evidence type="ECO:0000256" key="1">
    <source>
        <dbReference type="ARBA" id="ARBA00004651"/>
    </source>
</evidence>
<feature type="transmembrane region" description="Helical" evidence="8">
    <location>
        <begin position="203"/>
        <end position="226"/>
    </location>
</feature>
<feature type="transmembrane region" description="Helical" evidence="8">
    <location>
        <begin position="107"/>
        <end position="127"/>
    </location>
</feature>
<keyword evidence="7 8" id="KW-0472">Membrane</keyword>
<comment type="caution">
    <text evidence="9">The sequence shown here is derived from an EMBL/GenBank/DDBJ whole genome shotgun (WGS) entry which is preliminary data.</text>
</comment>
<evidence type="ECO:0000256" key="3">
    <source>
        <dbReference type="ARBA" id="ARBA00022448"/>
    </source>
</evidence>
<gene>
    <name evidence="9" type="ORF">R2Q92_04965</name>
</gene>
<dbReference type="InterPro" id="IPR051629">
    <property type="entry name" value="Sulfite_efflux_TDT"/>
</dbReference>
<accession>A0ABU5N517</accession>
<name>A0ABU5N517_9MICO</name>
<dbReference type="EMBL" id="JAWJYN010000001">
    <property type="protein sequence ID" value="MDZ8161178.1"/>
    <property type="molecule type" value="Genomic_DNA"/>
</dbReference>
<evidence type="ECO:0000256" key="6">
    <source>
        <dbReference type="ARBA" id="ARBA00022989"/>
    </source>
</evidence>
<evidence type="ECO:0000313" key="9">
    <source>
        <dbReference type="EMBL" id="MDZ8161178.1"/>
    </source>
</evidence>
<evidence type="ECO:0000256" key="4">
    <source>
        <dbReference type="ARBA" id="ARBA00022475"/>
    </source>
</evidence>
<keyword evidence="3" id="KW-0813">Transport</keyword>
<comment type="similarity">
    <text evidence="2">Belongs to the tellurite-resistance/dicarboxylate transporter (TDT) family.</text>
</comment>
<dbReference type="Proteomes" id="UP001291912">
    <property type="component" value="Unassembled WGS sequence"/>
</dbReference>
<feature type="transmembrane region" description="Helical" evidence="8">
    <location>
        <begin position="281"/>
        <end position="302"/>
    </location>
</feature>
<dbReference type="InterPro" id="IPR004695">
    <property type="entry name" value="SLAC1/Mae1/Ssu1/TehA"/>
</dbReference>
<evidence type="ECO:0000256" key="7">
    <source>
        <dbReference type="ARBA" id="ARBA00023136"/>
    </source>
</evidence>
<organism evidence="9 10">
    <name type="scientific">Microbacterium aquimaris</name>
    <dbReference type="NCBI Taxonomy" id="459816"/>
    <lineage>
        <taxon>Bacteria</taxon>
        <taxon>Bacillati</taxon>
        <taxon>Actinomycetota</taxon>
        <taxon>Actinomycetes</taxon>
        <taxon>Micrococcales</taxon>
        <taxon>Microbacteriaceae</taxon>
        <taxon>Microbacterium</taxon>
    </lineage>
</organism>
<reference evidence="9 10" key="1">
    <citation type="submission" date="2023-10" db="EMBL/GenBank/DDBJ databases">
        <title>Microbacterium xanthum sp. nov., isolated from seaweed.</title>
        <authorList>
            <person name="Lee S.D."/>
        </authorList>
    </citation>
    <scope>NUCLEOTIDE SEQUENCE [LARGE SCALE GENOMIC DNA]</scope>
    <source>
        <strain evidence="9 10">KCTC 19124</strain>
    </source>
</reference>
<comment type="subcellular location">
    <subcellularLocation>
        <location evidence="1">Cell membrane</location>
        <topology evidence="1">Multi-pass membrane protein</topology>
    </subcellularLocation>
</comment>
<feature type="transmembrane region" description="Helical" evidence="8">
    <location>
        <begin position="314"/>
        <end position="335"/>
    </location>
</feature>
<sequence length="379" mass="39380">MTVLHTTPTTVPAPRRLLRALPRRRDALAHLTPNWYASIMGTGIVANAAVTLPVEVSWLRVPATAVWLIAAGLLVALTVATVAHAALHPETARGHVRHPVMAHFYGAPPMAVLTVGAGTVLLGAPLLGERTAVVIGGALWVVGTVLGLVSAVVVPYLTFLRHQIQPDSVFGGWLMPIVPPMVSAATGAALVPFLPAGQPRETMLWLCYALFGVALMPSLVIITLLWSRLAQQKVGAPGMVPTLWIVLGPLGQSVTAANLLARVAPTAVDEPTAAALHAAGLIYGIPVIGFAGLWAAVALAITLRTARDGLPFSLTWWSFTFPVGTCVTGLSALAVATGLTAVGMTAVVGFAVLVAAWGIVAFRTFRGSVVHGTLFLPPA</sequence>
<dbReference type="InterPro" id="IPR038665">
    <property type="entry name" value="Voltage-dep_anion_channel_sf"/>
</dbReference>
<feature type="transmembrane region" description="Helical" evidence="8">
    <location>
        <begin position="33"/>
        <end position="54"/>
    </location>
</feature>
<dbReference type="PANTHER" id="PTHR31686">
    <property type="match status" value="1"/>
</dbReference>
<proteinExistence type="inferred from homology"/>
<keyword evidence="6 8" id="KW-1133">Transmembrane helix</keyword>
<protein>
    <submittedName>
        <fullName evidence="9">TDT family transporter</fullName>
    </submittedName>
</protein>
<dbReference type="RefSeq" id="WP_322597530.1">
    <property type="nucleotide sequence ID" value="NZ_BAAAPT010000001.1"/>
</dbReference>
<feature type="transmembrane region" description="Helical" evidence="8">
    <location>
        <begin position="66"/>
        <end position="87"/>
    </location>
</feature>
<keyword evidence="4" id="KW-1003">Cell membrane</keyword>
<keyword evidence="5 8" id="KW-0812">Transmembrane</keyword>
<evidence type="ECO:0000256" key="2">
    <source>
        <dbReference type="ARBA" id="ARBA00008566"/>
    </source>
</evidence>
<dbReference type="Gene3D" id="1.50.10.150">
    <property type="entry name" value="Voltage-dependent anion channel"/>
    <property type="match status" value="1"/>
</dbReference>
<feature type="transmembrane region" description="Helical" evidence="8">
    <location>
        <begin position="341"/>
        <end position="362"/>
    </location>
</feature>
<evidence type="ECO:0000256" key="8">
    <source>
        <dbReference type="SAM" id="Phobius"/>
    </source>
</evidence>
<dbReference type="Pfam" id="PF03595">
    <property type="entry name" value="SLAC1"/>
    <property type="match status" value="1"/>
</dbReference>
<dbReference type="CDD" id="cd09320">
    <property type="entry name" value="TDT_like_2"/>
    <property type="match status" value="1"/>
</dbReference>
<feature type="transmembrane region" description="Helical" evidence="8">
    <location>
        <begin position="169"/>
        <end position="191"/>
    </location>
</feature>
<keyword evidence="10" id="KW-1185">Reference proteome</keyword>
<feature type="transmembrane region" description="Helical" evidence="8">
    <location>
        <begin position="133"/>
        <end position="157"/>
    </location>
</feature>
<evidence type="ECO:0000313" key="10">
    <source>
        <dbReference type="Proteomes" id="UP001291912"/>
    </source>
</evidence>
<dbReference type="PANTHER" id="PTHR31686:SF1">
    <property type="entry name" value="SULFITE EFFLUX PUMP SSU1"/>
    <property type="match status" value="1"/>
</dbReference>